<evidence type="ECO:0000259" key="6">
    <source>
        <dbReference type="Pfam" id="PF04542"/>
    </source>
</evidence>
<proteinExistence type="inferred from homology"/>
<dbReference type="InterPro" id="IPR013325">
    <property type="entry name" value="RNA_pol_sigma_r2"/>
</dbReference>
<dbReference type="GO" id="GO:0003677">
    <property type="term" value="F:DNA binding"/>
    <property type="evidence" value="ECO:0007669"/>
    <property type="project" value="InterPro"/>
</dbReference>
<reference evidence="8 9" key="1">
    <citation type="submission" date="2016-10" db="EMBL/GenBank/DDBJ databases">
        <authorList>
            <person name="de Groot N.N."/>
        </authorList>
    </citation>
    <scope>NUCLEOTIDE SEQUENCE [LARGE SCALE GENOMIC DNA]</scope>
    <source>
        <strain evidence="8 9">CGMCC 4.2026</strain>
    </source>
</reference>
<dbReference type="Gene3D" id="1.10.1740.10">
    <property type="match status" value="1"/>
</dbReference>
<organism evidence="8 9">
    <name type="scientific">Actinacidiphila rubida</name>
    <dbReference type="NCBI Taxonomy" id="310780"/>
    <lineage>
        <taxon>Bacteria</taxon>
        <taxon>Bacillati</taxon>
        <taxon>Actinomycetota</taxon>
        <taxon>Actinomycetes</taxon>
        <taxon>Kitasatosporales</taxon>
        <taxon>Streptomycetaceae</taxon>
        <taxon>Actinacidiphila</taxon>
    </lineage>
</organism>
<dbReference type="InterPro" id="IPR014284">
    <property type="entry name" value="RNA_pol_sigma-70_dom"/>
</dbReference>
<accession>A0A1H8SJX8</accession>
<evidence type="ECO:0000256" key="1">
    <source>
        <dbReference type="ARBA" id="ARBA00010641"/>
    </source>
</evidence>
<dbReference type="AlphaFoldDB" id="A0A1H8SJX8"/>
<protein>
    <submittedName>
        <fullName evidence="8">RNA polymerase sigma-70 factor, ECF subfamily</fullName>
    </submittedName>
</protein>
<feature type="region of interest" description="Disordered" evidence="5">
    <location>
        <begin position="106"/>
        <end position="126"/>
    </location>
</feature>
<evidence type="ECO:0000256" key="4">
    <source>
        <dbReference type="ARBA" id="ARBA00023163"/>
    </source>
</evidence>
<gene>
    <name evidence="8" type="ORF">SAMN05216267_104329</name>
</gene>
<dbReference type="GO" id="GO:0016987">
    <property type="term" value="F:sigma factor activity"/>
    <property type="evidence" value="ECO:0007669"/>
    <property type="project" value="UniProtKB-KW"/>
</dbReference>
<dbReference type="InterPro" id="IPR007627">
    <property type="entry name" value="RNA_pol_sigma70_r2"/>
</dbReference>
<name>A0A1H8SJX8_9ACTN</name>
<evidence type="ECO:0000256" key="3">
    <source>
        <dbReference type="ARBA" id="ARBA00023082"/>
    </source>
</evidence>
<dbReference type="InterPro" id="IPR013324">
    <property type="entry name" value="RNA_pol_sigma_r3/r4-like"/>
</dbReference>
<evidence type="ECO:0000259" key="7">
    <source>
        <dbReference type="Pfam" id="PF08281"/>
    </source>
</evidence>
<dbReference type="Proteomes" id="UP000181951">
    <property type="component" value="Unassembled WGS sequence"/>
</dbReference>
<dbReference type="Pfam" id="PF08281">
    <property type="entry name" value="Sigma70_r4_2"/>
    <property type="match status" value="1"/>
</dbReference>
<evidence type="ECO:0000313" key="9">
    <source>
        <dbReference type="Proteomes" id="UP000181951"/>
    </source>
</evidence>
<dbReference type="EMBL" id="FODD01000043">
    <property type="protein sequence ID" value="SEO79070.1"/>
    <property type="molecule type" value="Genomic_DNA"/>
</dbReference>
<feature type="domain" description="RNA polymerase sigma factor 70 region 4 type 2" evidence="7">
    <location>
        <begin position="135"/>
        <end position="185"/>
    </location>
</feature>
<dbReference type="PANTHER" id="PTHR43133:SF66">
    <property type="entry name" value="ECF RNA POLYMERASE SIGMA FACTOR SIGK"/>
    <property type="match status" value="1"/>
</dbReference>
<dbReference type="InterPro" id="IPR039425">
    <property type="entry name" value="RNA_pol_sigma-70-like"/>
</dbReference>
<dbReference type="SUPFAM" id="SSF88946">
    <property type="entry name" value="Sigma2 domain of RNA polymerase sigma factors"/>
    <property type="match status" value="1"/>
</dbReference>
<keyword evidence="2" id="KW-0805">Transcription regulation</keyword>
<keyword evidence="3" id="KW-0731">Sigma factor</keyword>
<dbReference type="NCBIfam" id="TIGR02937">
    <property type="entry name" value="sigma70-ECF"/>
    <property type="match status" value="1"/>
</dbReference>
<dbReference type="SUPFAM" id="SSF88659">
    <property type="entry name" value="Sigma3 and sigma4 domains of RNA polymerase sigma factors"/>
    <property type="match status" value="1"/>
</dbReference>
<dbReference type="Pfam" id="PF04542">
    <property type="entry name" value="Sigma70_r2"/>
    <property type="match status" value="1"/>
</dbReference>
<dbReference type="InterPro" id="IPR013249">
    <property type="entry name" value="RNA_pol_sigma70_r4_t2"/>
</dbReference>
<keyword evidence="9" id="KW-1185">Reference proteome</keyword>
<evidence type="ECO:0000256" key="2">
    <source>
        <dbReference type="ARBA" id="ARBA00023015"/>
    </source>
</evidence>
<dbReference type="Gene3D" id="1.10.10.10">
    <property type="entry name" value="Winged helix-like DNA-binding domain superfamily/Winged helix DNA-binding domain"/>
    <property type="match status" value="1"/>
</dbReference>
<dbReference type="GO" id="GO:0006352">
    <property type="term" value="P:DNA-templated transcription initiation"/>
    <property type="evidence" value="ECO:0007669"/>
    <property type="project" value="InterPro"/>
</dbReference>
<sequence>MPDPHFPPTGVSSNRASDVLLTVAIERARTGDEDAFRLVYRAVQPRLLNYLRAMVGETDAEDIASETWARVARDIRSFTGDADGFRGWTTTIARHRAIDQLRRRRPTLPLEEIGQRPAADDTEQAATDSLSTTAALALIAQLPHEQAQAILLRVVIGLDAASAGRILDKKPGAIRTAAHRGLRSLAGRLREPVPSGNTV</sequence>
<dbReference type="PANTHER" id="PTHR43133">
    <property type="entry name" value="RNA POLYMERASE ECF-TYPE SIGMA FACTO"/>
    <property type="match status" value="1"/>
</dbReference>
<feature type="domain" description="RNA polymerase sigma-70 region 2" evidence="6">
    <location>
        <begin position="40"/>
        <end position="105"/>
    </location>
</feature>
<dbReference type="STRING" id="310780.SAMN05216267_104329"/>
<evidence type="ECO:0000313" key="8">
    <source>
        <dbReference type="EMBL" id="SEO79070.1"/>
    </source>
</evidence>
<dbReference type="InterPro" id="IPR036388">
    <property type="entry name" value="WH-like_DNA-bd_sf"/>
</dbReference>
<keyword evidence="4" id="KW-0804">Transcription</keyword>
<comment type="similarity">
    <text evidence="1">Belongs to the sigma-70 factor family. ECF subfamily.</text>
</comment>
<evidence type="ECO:0000256" key="5">
    <source>
        <dbReference type="SAM" id="MobiDB-lite"/>
    </source>
</evidence>
<dbReference type="RefSeq" id="WP_069462554.1">
    <property type="nucleotide sequence ID" value="NZ_FODD01000043.1"/>
</dbReference>
<dbReference type="OrthoDB" id="5501064at2"/>